<dbReference type="Pfam" id="PF13432">
    <property type="entry name" value="TPR_16"/>
    <property type="match status" value="1"/>
</dbReference>
<organism evidence="5 6">
    <name type="scientific">Candidatus Comchoanobacter bicostacola</name>
    <dbReference type="NCBI Taxonomy" id="2919598"/>
    <lineage>
        <taxon>Bacteria</taxon>
        <taxon>Pseudomonadati</taxon>
        <taxon>Pseudomonadota</taxon>
        <taxon>Gammaproteobacteria</taxon>
        <taxon>Candidatus Comchoanobacterales</taxon>
        <taxon>Candidatus Comchoanobacteraceae</taxon>
        <taxon>Candidatus Comchoanobacter</taxon>
    </lineage>
</organism>
<dbReference type="InterPro" id="IPR029063">
    <property type="entry name" value="SAM-dependent_MTases_sf"/>
</dbReference>
<evidence type="ECO:0000313" key="6">
    <source>
        <dbReference type="Proteomes" id="UP001055955"/>
    </source>
</evidence>
<evidence type="ECO:0000256" key="1">
    <source>
        <dbReference type="ARBA" id="ARBA00022737"/>
    </source>
</evidence>
<dbReference type="InterPro" id="IPR019734">
    <property type="entry name" value="TPR_rpt"/>
</dbReference>
<feature type="repeat" description="TPR" evidence="3">
    <location>
        <begin position="269"/>
        <end position="302"/>
    </location>
</feature>
<evidence type="ECO:0000256" key="2">
    <source>
        <dbReference type="ARBA" id="ARBA00022803"/>
    </source>
</evidence>
<evidence type="ECO:0000313" key="5">
    <source>
        <dbReference type="EMBL" id="UTC24950.1"/>
    </source>
</evidence>
<dbReference type="PANTHER" id="PTHR45586">
    <property type="entry name" value="TPR REPEAT-CONTAINING PROTEIN PA4667"/>
    <property type="match status" value="1"/>
</dbReference>
<feature type="domain" description="Methyltransferase type 11" evidence="4">
    <location>
        <begin position="403"/>
        <end position="494"/>
    </location>
</feature>
<name>A0ABY5DLH0_9GAMM</name>
<dbReference type="SUPFAM" id="SSF53335">
    <property type="entry name" value="S-adenosyl-L-methionine-dependent methyltransferases"/>
    <property type="match status" value="1"/>
</dbReference>
<dbReference type="Pfam" id="PF14559">
    <property type="entry name" value="TPR_19"/>
    <property type="match status" value="1"/>
</dbReference>
<proteinExistence type="predicted"/>
<dbReference type="Proteomes" id="UP001055955">
    <property type="component" value="Chromosome"/>
</dbReference>
<dbReference type="RefSeq" id="WP_258568739.1">
    <property type="nucleotide sequence ID" value="NZ_CP092900.1"/>
</dbReference>
<dbReference type="Gene3D" id="1.25.40.10">
    <property type="entry name" value="Tetratricopeptide repeat domain"/>
    <property type="match status" value="4"/>
</dbReference>
<protein>
    <submittedName>
        <fullName evidence="5">Tetratricopeptide repeat protein</fullName>
    </submittedName>
</protein>
<dbReference type="SMART" id="SM00028">
    <property type="entry name" value="TPR"/>
    <property type="match status" value="8"/>
</dbReference>
<reference evidence="5 6" key="1">
    <citation type="journal article" date="2022" name="Nat. Microbiol.">
        <title>The microbiome of a bacterivorous marine choanoflagellate contains a resource-demanding obligate bacterial associate.</title>
        <authorList>
            <person name="Needham D.M."/>
            <person name="Poirier C."/>
            <person name="Bachy C."/>
            <person name="George E.E."/>
            <person name="Wilken S."/>
            <person name="Yung C.C.M."/>
            <person name="Limardo A.J."/>
            <person name="Morando M."/>
            <person name="Sudek L."/>
            <person name="Malmstrom R.R."/>
            <person name="Keeling P.J."/>
            <person name="Santoro A.E."/>
            <person name="Worden A.Z."/>
        </authorList>
    </citation>
    <scope>NUCLEOTIDE SEQUENCE [LARGE SCALE GENOMIC DNA]</scope>
    <source>
        <strain evidence="5 6">Comchoano-1</strain>
    </source>
</reference>
<feature type="repeat" description="TPR" evidence="3">
    <location>
        <begin position="68"/>
        <end position="101"/>
    </location>
</feature>
<dbReference type="InterPro" id="IPR051012">
    <property type="entry name" value="CellSynth/LPSAsmb/PSIAsmb"/>
</dbReference>
<dbReference type="Gene3D" id="3.40.50.150">
    <property type="entry name" value="Vaccinia Virus protein VP39"/>
    <property type="match status" value="1"/>
</dbReference>
<dbReference type="SUPFAM" id="SSF48452">
    <property type="entry name" value="TPR-like"/>
    <property type="match status" value="1"/>
</dbReference>
<feature type="repeat" description="TPR" evidence="3">
    <location>
        <begin position="102"/>
        <end position="135"/>
    </location>
</feature>
<evidence type="ECO:0000259" key="4">
    <source>
        <dbReference type="Pfam" id="PF08241"/>
    </source>
</evidence>
<dbReference type="Pfam" id="PF08241">
    <property type="entry name" value="Methyltransf_11"/>
    <property type="match status" value="1"/>
</dbReference>
<evidence type="ECO:0000256" key="3">
    <source>
        <dbReference type="PROSITE-ProRule" id="PRU00339"/>
    </source>
</evidence>
<dbReference type="Pfam" id="PF13424">
    <property type="entry name" value="TPR_12"/>
    <property type="match status" value="1"/>
</dbReference>
<dbReference type="CDD" id="cd02440">
    <property type="entry name" value="AdoMet_MTases"/>
    <property type="match status" value="1"/>
</dbReference>
<keyword evidence="1" id="KW-0677">Repeat</keyword>
<accession>A0ABY5DLH0</accession>
<feature type="repeat" description="TPR" evidence="3">
    <location>
        <begin position="201"/>
        <end position="234"/>
    </location>
</feature>
<dbReference type="EMBL" id="CP092900">
    <property type="protein sequence ID" value="UTC24950.1"/>
    <property type="molecule type" value="Genomic_DNA"/>
</dbReference>
<keyword evidence="2 3" id="KW-0802">TPR repeat</keyword>
<gene>
    <name evidence="5" type="ORF">MMH89_02155</name>
</gene>
<dbReference type="PROSITE" id="PS50005">
    <property type="entry name" value="TPR"/>
    <property type="match status" value="5"/>
</dbReference>
<keyword evidence="6" id="KW-1185">Reference proteome</keyword>
<dbReference type="PANTHER" id="PTHR45586:SF1">
    <property type="entry name" value="LIPOPOLYSACCHARIDE ASSEMBLY PROTEIN B"/>
    <property type="match status" value="1"/>
</dbReference>
<sequence>MNTLTEIISKHQNQQINEAIEGYLHWLSLHPNDAEAHELIGIAYAQSSDITNAMNHLKQALKYNPSKTSIHSNLALCYKKSGKHPKAIKLWEKILKTQPTHLSIYNNLASTHIQLEQYAQAKNKLLKALTLHPNYADALFNLGILSIRTDQLKSALNYLKASSKQGHKIASFQLGICLEQSEPAEAKKYLLQALENNPDYADAHHALARVKLALSEDEEALEHFVQAQRVNPYLPYLMQNIASYFHVKGMYVNAIEYWSKVLPQDCAPSEINYNIGVAYHFMGKHSTAKEYFTSVLDEEPNHINTHLNLATIALQSNERNQAKVHYNHVQKLEPNNEEVSYLLAALNQDDYKNAPPQKYVKNLFDQYAHYYETHLTTVLKYQVPEELSILFSTHLKHNNYLTLDLGCGTGIMASRLQPYSRHITGIDLSENMIEQARTKACYTELVCSDCIHYLKDEPECSLIVAADLLPYISDPSLLFKYAFRCLQPKGLLFFSFELLTDGTYTLNEHARYAHNSAWIKETLEQIGFTVEEVHTCTLRSNQNKSVAGAIIVAQKP</sequence>
<dbReference type="InterPro" id="IPR013216">
    <property type="entry name" value="Methyltransf_11"/>
</dbReference>
<dbReference type="InterPro" id="IPR011990">
    <property type="entry name" value="TPR-like_helical_dom_sf"/>
</dbReference>
<dbReference type="Pfam" id="PF13181">
    <property type="entry name" value="TPR_8"/>
    <property type="match status" value="1"/>
</dbReference>
<feature type="repeat" description="TPR" evidence="3">
    <location>
        <begin position="34"/>
        <end position="67"/>
    </location>
</feature>